<feature type="domain" description="C2 tensin-type" evidence="4">
    <location>
        <begin position="457"/>
        <end position="593"/>
    </location>
</feature>
<dbReference type="InterPro" id="IPR014020">
    <property type="entry name" value="Tensin_C2-dom"/>
</dbReference>
<dbReference type="Pfam" id="PF10409">
    <property type="entry name" value="PTEN_C2"/>
    <property type="match status" value="1"/>
</dbReference>
<evidence type="ECO:0000313" key="6">
    <source>
        <dbReference type="EMBL" id="KAF0976900.1"/>
    </source>
</evidence>
<dbReference type="InterPro" id="IPR035892">
    <property type="entry name" value="C2_domain_sf"/>
</dbReference>
<evidence type="ECO:0008006" key="8">
    <source>
        <dbReference type="Google" id="ProtNLM"/>
    </source>
</evidence>
<dbReference type="EMBL" id="VFQX01000036">
    <property type="protein sequence ID" value="KAF0976900.1"/>
    <property type="molecule type" value="Genomic_DNA"/>
</dbReference>
<accession>A0A6A5BSY0</accession>
<evidence type="ECO:0000313" key="7">
    <source>
        <dbReference type="Proteomes" id="UP000444721"/>
    </source>
</evidence>
<dbReference type="SMART" id="SM00498">
    <property type="entry name" value="FH2"/>
    <property type="match status" value="1"/>
</dbReference>
<dbReference type="Gene3D" id="1.20.58.2220">
    <property type="entry name" value="Formin, FH2 domain"/>
    <property type="match status" value="1"/>
</dbReference>
<dbReference type="VEuPathDB" id="AmoebaDB:NF0041730"/>
<dbReference type="PANTHER" id="PTHR45725:SF1">
    <property type="entry name" value="DISHEVELLED ASSOCIATED ACTIVATOR OF MORPHOGENESIS, ISOFORM D"/>
    <property type="match status" value="1"/>
</dbReference>
<evidence type="ECO:0000256" key="1">
    <source>
        <dbReference type="SAM" id="Coils"/>
    </source>
</evidence>
<dbReference type="SUPFAM" id="SSF101447">
    <property type="entry name" value="Formin homology 2 domain (FH2 domain)"/>
    <property type="match status" value="1"/>
</dbReference>
<feature type="compositionally biased region" description="Polar residues" evidence="2">
    <location>
        <begin position="661"/>
        <end position="693"/>
    </location>
</feature>
<evidence type="ECO:0000259" key="4">
    <source>
        <dbReference type="PROSITE" id="PS51182"/>
    </source>
</evidence>
<dbReference type="InterPro" id="IPR042201">
    <property type="entry name" value="FH2_Formin_sf"/>
</dbReference>
<sequence>MFKAIRNYFNYNDLIDININERLKYIHNENGTEELNLRISNMLTDKYEDKVLIFNFTSKPFPSVATRPCIDIGSTPVISEHFEQIPILLSLSHMMDNYLLNYSSSKDYYVVFVASIQTVCYALLLASVFVSYTDSKMYMDMYGIEQSSLKSHHPERVMNAAATTTVLDGSTIPSAHSSPNLSHPPPPPNNGLHHLNHRRSLSTPDEYVLIQPHHHHLQDGGGSHNGDDPSSGDAGGGETVVTATAVISTVDGLNSPQKLIRESSSSTTLEGMVDANQALAAAETNSTCESDRTSTTVTTSTTTTTTNYSTRILNTLQILQHARETVYPRLEKKLNAKSLNKLKNLEPSVSRYANLFLITLQRPLSLMMIQDHPHLSMSTQIRPTYFKPSCFRLQCISMNSSRLCVKYSNNGMISSFLDQSNSKIENRRHTMSARNLKREEWVSVNQGNSTDDDNIPDSLVAFQYRKLYFVVRKQTDILFSTFTTASTNNAPTVERRKTILSSHDPEERPSTRVETWFHYNLPFNESKPLMGDFILLAFTMADDGNIISLFRFTFNTMFLTSTVVVVDKSELDWAHNSPAFSSNFKLELNFSEIDCSNDKEAEELATSYWTELICALDKCPHFLSRTAELDNARQLLTTKPYLIDNFSNTIMMGESMFTQAGSSNNSQINSPSVNSNSLRENPSPQLNNQGSQDSPLILGSIPPPPPELAVIPPPPPPMTNGGEGLVPPPPPSGFVLSTSKKKYKTVEVEQVSKTKQLHWKPIKKVSSSTSVWSQIDEVDESLIDLEKIEMLFAKQSKNDEEEMSSNSPRLSSSSTIPSPRTKVSPRQQQKSLATEGIIDAKSARNIEIIINSQFKQASIEQVVEAINNLNVTALTAQQVENMEQFVSTSGDLFNMKAKLKGIDREELPKTDTFFLDVLSVEEVSTKLKLMKYMLNYPNLQKDLTDKIEKKRAAIKCMMSCASFTKVLSYIHAIGSFMNRGKKRLEGEGFDLRILPKLSDTRSSIDKSMNLITYLVKVLEKDTTGSINFDQELMDAGVCSHGVTVTLANVAQLLNEIQQQYKFIEKAADDMNKEKCTEDYKTNLTTFFKTCQEEYPKMMEAYESLQKEATSCYEFYHFEFSEDGSDRKFVEDEFFSIIAEFVDKYRKAKEAVIKSPRGASPGMKKRTQSLMRLDLNRLDRR</sequence>
<dbReference type="PROSITE" id="PS51444">
    <property type="entry name" value="FH2"/>
    <property type="match status" value="1"/>
</dbReference>
<feature type="region of interest" description="Disordered" evidence="2">
    <location>
        <begin position="796"/>
        <end position="834"/>
    </location>
</feature>
<dbReference type="SMART" id="SM01326">
    <property type="entry name" value="PTEN_C2"/>
    <property type="match status" value="1"/>
</dbReference>
<dbReference type="AlphaFoldDB" id="A0A6A5BSY0"/>
<dbReference type="InterPro" id="IPR015425">
    <property type="entry name" value="FH2_Formin"/>
</dbReference>
<organism evidence="6 7">
    <name type="scientific">Naegleria fowleri</name>
    <name type="common">Brain eating amoeba</name>
    <dbReference type="NCBI Taxonomy" id="5763"/>
    <lineage>
        <taxon>Eukaryota</taxon>
        <taxon>Discoba</taxon>
        <taxon>Heterolobosea</taxon>
        <taxon>Tetramitia</taxon>
        <taxon>Eutetramitia</taxon>
        <taxon>Vahlkampfiidae</taxon>
        <taxon>Naegleria</taxon>
    </lineage>
</organism>
<feature type="region of interest" description="Disordered" evidence="2">
    <location>
        <begin position="215"/>
        <end position="238"/>
    </location>
</feature>
<comment type="caution">
    <text evidence="6">The sequence shown here is derived from an EMBL/GenBank/DDBJ whole genome shotgun (WGS) entry which is preliminary data.</text>
</comment>
<feature type="coiled-coil region" evidence="1">
    <location>
        <begin position="1046"/>
        <end position="1073"/>
    </location>
</feature>
<feature type="compositionally biased region" description="Low complexity" evidence="2">
    <location>
        <begin position="804"/>
        <end position="819"/>
    </location>
</feature>
<dbReference type="VEuPathDB" id="AmoebaDB:NfTy_068440"/>
<keyword evidence="1" id="KW-0175">Coiled coil</keyword>
<dbReference type="PROSITE" id="PS51182">
    <property type="entry name" value="C2_TENSIN"/>
    <property type="match status" value="1"/>
</dbReference>
<feature type="region of interest" description="Disordered" evidence="2">
    <location>
        <begin position="169"/>
        <end position="197"/>
    </location>
</feature>
<reference evidence="6 7" key="1">
    <citation type="journal article" date="2019" name="Sci. Rep.">
        <title>Nanopore sequencing improves the draft genome of the human pathogenic amoeba Naegleria fowleri.</title>
        <authorList>
            <person name="Liechti N."/>
            <person name="Schurch N."/>
            <person name="Bruggmann R."/>
            <person name="Wittwer M."/>
        </authorList>
    </citation>
    <scope>NUCLEOTIDE SEQUENCE [LARGE SCALE GENOMIC DNA]</scope>
    <source>
        <strain evidence="6 7">ATCC 30894</strain>
    </source>
</reference>
<gene>
    <name evidence="6" type="ORF">FDP41_004195</name>
</gene>
<dbReference type="GeneID" id="68111413"/>
<feature type="domain" description="FH2" evidence="5">
    <location>
        <begin position="744"/>
        <end position="1170"/>
    </location>
</feature>
<protein>
    <recommendedName>
        <fullName evidence="8">FH2 domain-containing protein</fullName>
    </recommendedName>
</protein>
<feature type="region of interest" description="Disordered" evidence="2">
    <location>
        <begin position="661"/>
        <end position="704"/>
    </location>
</feature>
<evidence type="ECO:0000259" key="5">
    <source>
        <dbReference type="PROSITE" id="PS51444"/>
    </source>
</evidence>
<keyword evidence="3" id="KW-0812">Transmembrane</keyword>
<dbReference type="VEuPathDB" id="AmoebaDB:FDP41_004195"/>
<dbReference type="Proteomes" id="UP000444721">
    <property type="component" value="Unassembled WGS sequence"/>
</dbReference>
<keyword evidence="7" id="KW-1185">Reference proteome</keyword>
<dbReference type="RefSeq" id="XP_044561613.1">
    <property type="nucleotide sequence ID" value="XM_044707583.1"/>
</dbReference>
<keyword evidence="3" id="KW-0472">Membrane</keyword>
<proteinExistence type="predicted"/>
<keyword evidence="3" id="KW-1133">Transmembrane helix</keyword>
<dbReference type="InterPro" id="IPR051425">
    <property type="entry name" value="Formin_Homology"/>
</dbReference>
<dbReference type="PANTHER" id="PTHR45725">
    <property type="entry name" value="FORMIN HOMOLOGY 2 FAMILY MEMBER"/>
    <property type="match status" value="1"/>
</dbReference>
<evidence type="ECO:0000256" key="3">
    <source>
        <dbReference type="SAM" id="Phobius"/>
    </source>
</evidence>
<dbReference type="SUPFAM" id="SSF49562">
    <property type="entry name" value="C2 domain (Calcium/lipid-binding domain, CaLB)"/>
    <property type="match status" value="1"/>
</dbReference>
<name>A0A6A5BSY0_NAEFO</name>
<dbReference type="Pfam" id="PF02181">
    <property type="entry name" value="FH2"/>
    <property type="match status" value="1"/>
</dbReference>
<dbReference type="OrthoDB" id="1668162at2759"/>
<dbReference type="OMA" id="TSYWTEL"/>
<evidence type="ECO:0000256" key="2">
    <source>
        <dbReference type="SAM" id="MobiDB-lite"/>
    </source>
</evidence>
<feature type="transmembrane region" description="Helical" evidence="3">
    <location>
        <begin position="108"/>
        <end position="132"/>
    </location>
</feature>
<dbReference type="Gene3D" id="2.60.40.1110">
    <property type="match status" value="1"/>
</dbReference>